<dbReference type="Pfam" id="PF22936">
    <property type="entry name" value="Pol_BBD"/>
    <property type="match status" value="1"/>
</dbReference>
<reference evidence="2 3" key="1">
    <citation type="journal article" date="2018" name="PLoS Genet.">
        <title>Population sequencing reveals clonal diversity and ancestral inbreeding in the grapevine cultivar Chardonnay.</title>
        <authorList>
            <person name="Roach M.J."/>
            <person name="Johnson D.L."/>
            <person name="Bohlmann J."/>
            <person name="van Vuuren H.J."/>
            <person name="Jones S.J."/>
            <person name="Pretorius I.S."/>
            <person name="Schmidt S.A."/>
            <person name="Borneman A.R."/>
        </authorList>
    </citation>
    <scope>NUCLEOTIDE SEQUENCE [LARGE SCALE GENOMIC DNA]</scope>
    <source>
        <strain evidence="3">cv. Chardonnay</strain>
        <tissue evidence="2">Leaf</tissue>
    </source>
</reference>
<dbReference type="Proteomes" id="UP000288805">
    <property type="component" value="Unassembled WGS sequence"/>
</dbReference>
<comment type="caution">
    <text evidence="2">The sequence shown here is derived from an EMBL/GenBank/DDBJ whole genome shotgun (WGS) entry which is preliminary data.</text>
</comment>
<proteinExistence type="predicted"/>
<dbReference type="PANTHER" id="PTHR47592">
    <property type="entry name" value="PBF68 PROTEIN"/>
    <property type="match status" value="1"/>
</dbReference>
<sequence length="331" mass="37746">MDLDVGEAVDRNGLVLLVISAMGFASTGRTFPTDKLEVQDKVRFLLTALKIFYILDPTLAPLPEPKENDTPQVVAARKKREEDELICRGHILNALSDRLYDLYTNTNSVREIWEALENKYKAEEEGTKKFLISQYIDFKFFDEKPLLPQIHELQVIVNKLKVLKIELPEAFQVGAIVAKLPSSWKGYRKRILHKSEDYSLEEIQKHLRIEEESRSRDKMVESPMVGLTKPMRFQRPIILEVQGWWYDTCATVHVTYDKSLFKTFEDAKGDQEVQMGNEGRSKVLGKGTIEVAFTSGKKVTLINVLYVPDMNKNLVSGDLLGKPGIKACLNP</sequence>
<dbReference type="InterPro" id="IPR054722">
    <property type="entry name" value="PolX-like_BBD"/>
</dbReference>
<protein>
    <recommendedName>
        <fullName evidence="1">Retrovirus-related Pol polyprotein from transposon TNT 1-94-like beta-barrel domain-containing protein</fullName>
    </recommendedName>
</protein>
<dbReference type="EMBL" id="QGNW01001832">
    <property type="protein sequence ID" value="RVW29683.1"/>
    <property type="molecule type" value="Genomic_DNA"/>
</dbReference>
<feature type="domain" description="Retrovirus-related Pol polyprotein from transposon TNT 1-94-like beta-barrel" evidence="1">
    <location>
        <begin position="244"/>
        <end position="320"/>
    </location>
</feature>
<evidence type="ECO:0000313" key="3">
    <source>
        <dbReference type="Proteomes" id="UP000288805"/>
    </source>
</evidence>
<name>A0A438D2I5_VITVI</name>
<gene>
    <name evidence="2" type="ORF">CK203_117255</name>
</gene>
<evidence type="ECO:0000259" key="1">
    <source>
        <dbReference type="Pfam" id="PF22936"/>
    </source>
</evidence>
<dbReference type="PANTHER" id="PTHR47592:SF31">
    <property type="entry name" value="ZINC FINGER, CCHC-TYPE-RELATED"/>
    <property type="match status" value="1"/>
</dbReference>
<dbReference type="Pfam" id="PF14223">
    <property type="entry name" value="Retrotran_gag_2"/>
    <property type="match status" value="1"/>
</dbReference>
<evidence type="ECO:0000313" key="2">
    <source>
        <dbReference type="EMBL" id="RVW29683.1"/>
    </source>
</evidence>
<accession>A0A438D2I5</accession>
<organism evidence="2 3">
    <name type="scientific">Vitis vinifera</name>
    <name type="common">Grape</name>
    <dbReference type="NCBI Taxonomy" id="29760"/>
    <lineage>
        <taxon>Eukaryota</taxon>
        <taxon>Viridiplantae</taxon>
        <taxon>Streptophyta</taxon>
        <taxon>Embryophyta</taxon>
        <taxon>Tracheophyta</taxon>
        <taxon>Spermatophyta</taxon>
        <taxon>Magnoliopsida</taxon>
        <taxon>eudicotyledons</taxon>
        <taxon>Gunneridae</taxon>
        <taxon>Pentapetalae</taxon>
        <taxon>rosids</taxon>
        <taxon>Vitales</taxon>
        <taxon>Vitaceae</taxon>
        <taxon>Viteae</taxon>
        <taxon>Vitis</taxon>
    </lineage>
</organism>
<dbReference type="AlphaFoldDB" id="A0A438D2I5"/>